<keyword evidence="2" id="KW-1185">Reference proteome</keyword>
<dbReference type="InterPro" id="IPR011989">
    <property type="entry name" value="ARM-like"/>
</dbReference>
<dbReference type="PANTHER" id="PTHR15605">
    <property type="entry name" value="KINESIN-ASSOCIATED PROTEINS"/>
    <property type="match status" value="1"/>
</dbReference>
<dbReference type="InterPro" id="IPR000225">
    <property type="entry name" value="Armadillo"/>
</dbReference>
<proteinExistence type="predicted"/>
<reference evidence="1" key="2">
    <citation type="submission" date="2025-08" db="UniProtKB">
        <authorList>
            <consortium name="Ensembl"/>
        </authorList>
    </citation>
    <scope>IDENTIFICATION</scope>
</reference>
<dbReference type="GO" id="GO:0035869">
    <property type="term" value="C:ciliary transition zone"/>
    <property type="evidence" value="ECO:0007669"/>
    <property type="project" value="TreeGrafter"/>
</dbReference>
<evidence type="ECO:0000313" key="1">
    <source>
        <dbReference type="Ensembl" id="ENSOMYP00000109777.1"/>
    </source>
</evidence>
<accession>A0A8K9WM03</accession>
<dbReference type="GO" id="GO:0016939">
    <property type="term" value="C:kinesin II complex"/>
    <property type="evidence" value="ECO:0007669"/>
    <property type="project" value="TreeGrafter"/>
</dbReference>
<dbReference type="SMART" id="SM01297">
    <property type="entry name" value="KAP"/>
    <property type="match status" value="1"/>
</dbReference>
<dbReference type="GO" id="GO:0044782">
    <property type="term" value="P:cilium organization"/>
    <property type="evidence" value="ECO:0007669"/>
    <property type="project" value="TreeGrafter"/>
</dbReference>
<dbReference type="InterPro" id="IPR008658">
    <property type="entry name" value="KAP3"/>
</dbReference>
<dbReference type="Ensembl" id="ENSOMYT00000158877.1">
    <property type="protein sequence ID" value="ENSOMYP00000109777.1"/>
    <property type="gene ID" value="ENSOMYG00000009964.2"/>
</dbReference>
<evidence type="ECO:0000313" key="2">
    <source>
        <dbReference type="Proteomes" id="UP000694395"/>
    </source>
</evidence>
<dbReference type="GO" id="GO:0019894">
    <property type="term" value="F:kinesin binding"/>
    <property type="evidence" value="ECO:0007669"/>
    <property type="project" value="InterPro"/>
</dbReference>
<name>A0A8K9WM03_ONCMY</name>
<organism evidence="1 2">
    <name type="scientific">Oncorhynchus mykiss</name>
    <name type="common">Rainbow trout</name>
    <name type="synonym">Salmo gairdneri</name>
    <dbReference type="NCBI Taxonomy" id="8022"/>
    <lineage>
        <taxon>Eukaryota</taxon>
        <taxon>Metazoa</taxon>
        <taxon>Chordata</taxon>
        <taxon>Craniata</taxon>
        <taxon>Vertebrata</taxon>
        <taxon>Euteleostomi</taxon>
        <taxon>Actinopterygii</taxon>
        <taxon>Neopterygii</taxon>
        <taxon>Teleostei</taxon>
        <taxon>Protacanthopterygii</taxon>
        <taxon>Salmoniformes</taxon>
        <taxon>Salmonidae</taxon>
        <taxon>Salmoninae</taxon>
        <taxon>Oncorhynchus</taxon>
    </lineage>
</organism>
<reference evidence="1" key="1">
    <citation type="submission" date="2020-07" db="EMBL/GenBank/DDBJ databases">
        <title>A long reads based de novo assembly of the rainbow trout Arlee double haploid line genome.</title>
        <authorList>
            <person name="Gao G."/>
            <person name="Palti Y."/>
        </authorList>
    </citation>
    <scope>NUCLEOTIDE SEQUENCE [LARGE SCALE GENOMIC DNA]</scope>
</reference>
<dbReference type="GO" id="GO:0007018">
    <property type="term" value="P:microtubule-based movement"/>
    <property type="evidence" value="ECO:0007669"/>
    <property type="project" value="TreeGrafter"/>
</dbReference>
<reference evidence="1" key="3">
    <citation type="submission" date="2025-09" db="UniProtKB">
        <authorList>
            <consortium name="Ensembl"/>
        </authorList>
    </citation>
    <scope>IDENTIFICATION</scope>
</reference>
<evidence type="ECO:0008006" key="3">
    <source>
        <dbReference type="Google" id="ProtNLM"/>
    </source>
</evidence>
<dbReference type="AlphaFoldDB" id="A0A8K9WM03"/>
<protein>
    <recommendedName>
        <fullName evidence="3">Kinesin-associated protein 3</fullName>
    </recommendedName>
</protein>
<dbReference type="InterPro" id="IPR016024">
    <property type="entry name" value="ARM-type_fold"/>
</dbReference>
<dbReference type="Proteomes" id="UP000694395">
    <property type="component" value="Chromosome 30"/>
</dbReference>
<dbReference type="Gene3D" id="1.25.10.10">
    <property type="entry name" value="Leucine-rich Repeat Variant"/>
    <property type="match status" value="1"/>
</dbReference>
<dbReference type="SMART" id="SM00185">
    <property type="entry name" value="ARM"/>
    <property type="match status" value="3"/>
</dbReference>
<dbReference type="GeneTree" id="ENSGT00390000003574"/>
<dbReference type="GO" id="GO:0005930">
    <property type="term" value="C:axoneme"/>
    <property type="evidence" value="ECO:0007669"/>
    <property type="project" value="TreeGrafter"/>
</dbReference>
<dbReference type="SUPFAM" id="SSF48371">
    <property type="entry name" value="ARM repeat"/>
    <property type="match status" value="1"/>
</dbReference>
<sequence>MEKLQAEDARYLKRKVKGGSLDVHPTEKALIVQYELEATILGEMGDPMVGERKECQKIIRLKSLNANTDIATLARKVVEECRLIHPSKLPEVEQLLFYLLNRKKSGNDKREKHPPRDLAPFEGMELDEEANINRIDHYVELLYEDIPEKVRGATLILHLARNPDNLEELLQNETALGALARVLREDWKQSVDLATTIIYVFFCFSSFSQFHGQVTHYKIGALCMNIIEHELKRYDLWQDELQKKAANQNVKKEHEKAFKKYQGLLIKQEQLLQVALHLLLNLAEDTRTELKMRNKNIVHTLVKTLDREDEELLVLVVSFLKKLSIFLENKNDMAETYAVEKLARLLPCKHEDLLNTTLRLHCYLGLRTDESQRQLCMCILYHISVDDRFKSMFAYTDCIPQVRLGSVYSRVGGWGHRPDSISIEANSLGIMHEKKGCNGLKMLMKRGLKLKDVLTMKMIRNVSQHDGPTKNLFIDYVGDLAAQTGVQEREEYVIECLGTLANLTIPDLDWELVLKEYNLVPFLKDHLKPGSAEDDLILEVVIMIGTVSMDDSCAAMMAKSGIISALIELLNSQQEDDEFVCQIVYVFYQMVFHQATRDVIIKDTQAPAYLIDLMHDKNAEIRKVCDNTLDIIAEYDEEWGRKIQSEKFRWHNSQWLEMVDNRAMGDDGEPFMYGDDGEPFMHNGDILERPDLFYSADGIIPADSTISTEFFIGYQNGDMGQAGGFPGAVSTVLHYPRRPSTAILEL</sequence>
<dbReference type="PANTHER" id="PTHR15605:SF2">
    <property type="entry name" value="KINESIN-ASSOCIATED PROTEIN 3"/>
    <property type="match status" value="1"/>
</dbReference>
<dbReference type="Pfam" id="PF05804">
    <property type="entry name" value="KAP"/>
    <property type="match status" value="1"/>
</dbReference>